<feature type="compositionally biased region" description="Basic and acidic residues" evidence="12">
    <location>
        <begin position="607"/>
        <end position="630"/>
    </location>
</feature>
<evidence type="ECO:0000313" key="13">
    <source>
        <dbReference type="Ensembl" id="ENSSANP00000057459.1"/>
    </source>
</evidence>
<evidence type="ECO:0000256" key="7">
    <source>
        <dbReference type="ARBA" id="ARBA00040154"/>
    </source>
</evidence>
<dbReference type="AlphaFoldDB" id="A0A671PMN0"/>
<comment type="subunit">
    <text evidence="10">Interacts with FTSJ1; the interaction is direct, and required for 2'-O-methylation of position 34 in substrate tRNAs. Interacts with IRS4. Interacts with STK11/LKB1.</text>
</comment>
<evidence type="ECO:0000256" key="9">
    <source>
        <dbReference type="ARBA" id="ARBA00045751"/>
    </source>
</evidence>
<dbReference type="InterPro" id="IPR011041">
    <property type="entry name" value="Quinoprot_gluc/sorb_DH_b-prop"/>
</dbReference>
<evidence type="ECO:0000313" key="14">
    <source>
        <dbReference type="Proteomes" id="UP000472260"/>
    </source>
</evidence>
<dbReference type="InterPro" id="IPR015943">
    <property type="entry name" value="WD40/YVTN_repeat-like_dom_sf"/>
</dbReference>
<dbReference type="PANTHER" id="PTHR14344">
    <property type="entry name" value="WD REPEAT PROTEIN"/>
    <property type="match status" value="1"/>
</dbReference>
<comment type="similarity">
    <text evidence="6">Belongs to the WD repeat WDR6 family.</text>
</comment>
<keyword evidence="4" id="KW-0819">tRNA processing</keyword>
<feature type="region of interest" description="Disordered" evidence="12">
    <location>
        <begin position="607"/>
        <end position="633"/>
    </location>
</feature>
<dbReference type="PROSITE" id="PS50294">
    <property type="entry name" value="WD_REPEATS_REGION"/>
    <property type="match status" value="1"/>
</dbReference>
<dbReference type="InterPro" id="IPR001680">
    <property type="entry name" value="WD40_rpt"/>
</dbReference>
<evidence type="ECO:0000256" key="12">
    <source>
        <dbReference type="SAM" id="MobiDB-lite"/>
    </source>
</evidence>
<organism evidence="13 14">
    <name type="scientific">Sinocyclocheilus anshuiensis</name>
    <dbReference type="NCBI Taxonomy" id="1608454"/>
    <lineage>
        <taxon>Eukaryota</taxon>
        <taxon>Metazoa</taxon>
        <taxon>Chordata</taxon>
        <taxon>Craniata</taxon>
        <taxon>Vertebrata</taxon>
        <taxon>Euteleostomi</taxon>
        <taxon>Actinopterygii</taxon>
        <taxon>Neopterygii</taxon>
        <taxon>Teleostei</taxon>
        <taxon>Ostariophysi</taxon>
        <taxon>Cypriniformes</taxon>
        <taxon>Cyprinidae</taxon>
        <taxon>Cyprininae</taxon>
        <taxon>Sinocyclocheilus</taxon>
    </lineage>
</organism>
<feature type="repeat" description="WD" evidence="11">
    <location>
        <begin position="314"/>
        <end position="344"/>
    </location>
</feature>
<dbReference type="RefSeq" id="XP_016330444.1">
    <property type="nucleotide sequence ID" value="XM_016474958.1"/>
</dbReference>
<evidence type="ECO:0000256" key="3">
    <source>
        <dbReference type="ARBA" id="ARBA00022574"/>
    </source>
</evidence>
<evidence type="ECO:0000256" key="6">
    <source>
        <dbReference type="ARBA" id="ARBA00038255"/>
    </source>
</evidence>
<dbReference type="OrthoDB" id="5594999at2759"/>
<dbReference type="Proteomes" id="UP000472260">
    <property type="component" value="Unassembled WGS sequence"/>
</dbReference>
<dbReference type="PROSITE" id="PS50082">
    <property type="entry name" value="WD_REPEATS_2"/>
    <property type="match status" value="2"/>
</dbReference>
<evidence type="ECO:0000256" key="1">
    <source>
        <dbReference type="ARBA" id="ARBA00004496"/>
    </source>
</evidence>
<name>A0A671PMN0_9TELE</name>
<comment type="function">
    <text evidence="9">Together with methyltransferase FTSJ1, methylates the 2'-O-ribose of nucleotides at position 34 of the tRNA anticodon loop of substrate tRNAs. Required for the correct positioning of the substrate tRNA for methylation. Required to suppress amino acid starvation-induced autophagy. Enhances the STK11/LKB1-induced cell growth suppression activity.</text>
</comment>
<dbReference type="Gene3D" id="2.130.10.10">
    <property type="entry name" value="YVTN repeat-like/Quinoprotein amine dehydrogenase"/>
    <property type="match status" value="3"/>
</dbReference>
<evidence type="ECO:0000256" key="8">
    <source>
        <dbReference type="ARBA" id="ARBA00041816"/>
    </source>
</evidence>
<sequence length="1252" mass="138288">MQHKTCWNCYERKYITFPFHLLLKIKTRSLQGTQVFSLPFRPLEMASPVESAVMKSTVLVAPVTALEFLGEDLLLTGEGPILSVYSLQASPKECTSLNVLHNYRIHGIRPSRKCPFGERQFNNVISCESSVLDNDKEDIIVFGGKGVRLVSFNTGRRCLKLIGPLLELQDWVLDIHWLKGQPHPLLGIALAHNAVLLLDAETGNVLSFYSCVESCLLYSALMIGPNWDSLVLVGGTVFNQLVLWRPTGTKPDGQSQVERRLLGHSGVIFSLCYLQKSGWLASASDDRSVRLWSVGTLGGDSGCGEESPTCLRVLYGHQARVFCVRLAPNRVFSAGEDGACLLWEWGGEGKVGHTFRGHRSGGVRALAVSKRSIGCKEGWMATGGADGGVRVWRVAKEKKDSKKTKAETQLDLGFKGQGCPKVVRLLGEGELYTVLVCTDQGEVCLSQGDTWDVIWQGGAEFQSYCVMEITSIQVQNSDCIVWVCVVGNLKGGVQVFLVGQPGVGVLLRAGEGKVHSVLWVKGLFEGSWRWCLLASGSEGLVYRWTIKVIEDESGLHMKEETLLPFLLPPCAKRWLTAAVTLSQRKGLCLCGDRRGSLLLYTERGENDRRNEGGERRMDLQDQETENKQTDHGGPLSSISTLYGVHGKQGVTSVCEYQDLCYSTGRDGSVRILTVEENILKVRRVQRACKGMEWIEKVLFLGLDGLEVQGKLLNERTEKRKIDQESAIVAETRFVMVGFHSVHFVIWDPHRQEKLLSVACGGGHRSWAYKHPINMDTDPQAHTLGQGTLLFIKHGAVMVSRSLASTETDVNAHTLKEGLHGRGISCVCHLGSLTKTGQLSELWEVFVTGGEDTTVGVLAISPQSGTVKLLSVLTDHISNVRALAAIRRGETNEKGRDDVTDTSSLSSLVFSVGGRAQLQCYRLLMHLDEQQSQPICQVTQIAGHRLDEQWERKRNRHKTVKMNPETRYMSMAVVQNGTDCVLLALGCSDGAVRLFCVTESSRSVDMLWESFYHQRCVLSVATYKLEDSQDRKLLLLFSGTTDGCISVWDLTAVLNSKASVSWQGPSAPFFSIPVHQSGVNTLALSPRREMRQMEENIISLASGGDDGQLSLLHIKIDQKGQENGGVSLQLLSHCSVPLAHSSPLTGLCLLSPTLLVSTSPDQRLCLWSVNSDGLRPLKVLFSYTADAAGLWAWFGQEGVAWVLVCGQGLQLFQLTEREMDKLNETVNRAIKVEERKKVIFHIMFRGQNTDFNL</sequence>
<comment type="subcellular location">
    <subcellularLocation>
        <location evidence="1">Cytoplasm</location>
    </subcellularLocation>
</comment>
<evidence type="ECO:0000256" key="11">
    <source>
        <dbReference type="PROSITE-ProRule" id="PRU00221"/>
    </source>
</evidence>
<evidence type="ECO:0000256" key="2">
    <source>
        <dbReference type="ARBA" id="ARBA00022490"/>
    </source>
</evidence>
<feature type="repeat" description="WD" evidence="11">
    <location>
        <begin position="261"/>
        <end position="294"/>
    </location>
</feature>
<dbReference type="PANTHER" id="PTHR14344:SF3">
    <property type="entry name" value="WD REPEAT-CONTAINING PROTEIN 6"/>
    <property type="match status" value="1"/>
</dbReference>
<dbReference type="InterPro" id="IPR051973">
    <property type="entry name" value="tRNA_Anticodon_Mtase-Reg"/>
</dbReference>
<dbReference type="GeneID" id="107679407"/>
<protein>
    <recommendedName>
        <fullName evidence="7">tRNA (34-2'-O)-methyltransferase regulator WDR6</fullName>
    </recommendedName>
    <alternativeName>
        <fullName evidence="8">WD repeat-containing protein 6</fullName>
    </alternativeName>
</protein>
<reference evidence="13" key="1">
    <citation type="submission" date="2025-08" db="UniProtKB">
        <authorList>
            <consortium name="Ensembl"/>
        </authorList>
    </citation>
    <scope>IDENTIFICATION</scope>
</reference>
<dbReference type="InterPro" id="IPR036322">
    <property type="entry name" value="WD40_repeat_dom_sf"/>
</dbReference>
<keyword evidence="2" id="KW-0963">Cytoplasm</keyword>
<dbReference type="KEGG" id="sanh:107679407"/>
<gene>
    <name evidence="13" type="primary">LOC107679407</name>
</gene>
<evidence type="ECO:0000256" key="10">
    <source>
        <dbReference type="ARBA" id="ARBA00047056"/>
    </source>
</evidence>
<proteinExistence type="inferred from homology"/>
<dbReference type="SUPFAM" id="SSF63829">
    <property type="entry name" value="Calcium-dependent phosphotriesterase"/>
    <property type="match status" value="1"/>
</dbReference>
<accession>A0A671PMN0</accession>
<dbReference type="Pfam" id="PF00400">
    <property type="entry name" value="WD40"/>
    <property type="match status" value="3"/>
</dbReference>
<dbReference type="SMART" id="SM00320">
    <property type="entry name" value="WD40"/>
    <property type="match status" value="8"/>
</dbReference>
<keyword evidence="14" id="KW-1185">Reference proteome</keyword>
<evidence type="ECO:0000256" key="4">
    <source>
        <dbReference type="ARBA" id="ARBA00022694"/>
    </source>
</evidence>
<dbReference type="Ensembl" id="ENSSANT00000061140.1">
    <property type="protein sequence ID" value="ENSSANP00000057459.1"/>
    <property type="gene ID" value="ENSSANG00000028780.1"/>
</dbReference>
<dbReference type="SUPFAM" id="SSF50952">
    <property type="entry name" value="Soluble quinoprotein glucose dehydrogenase"/>
    <property type="match status" value="1"/>
</dbReference>
<dbReference type="SUPFAM" id="SSF50978">
    <property type="entry name" value="WD40 repeat-like"/>
    <property type="match status" value="1"/>
</dbReference>
<evidence type="ECO:0000256" key="5">
    <source>
        <dbReference type="ARBA" id="ARBA00022737"/>
    </source>
</evidence>
<keyword evidence="3 11" id="KW-0853">WD repeat</keyword>
<keyword evidence="5" id="KW-0677">Repeat</keyword>
<dbReference type="GO" id="GO:0005737">
    <property type="term" value="C:cytoplasm"/>
    <property type="evidence" value="ECO:0007669"/>
    <property type="project" value="UniProtKB-SubCell"/>
</dbReference>
<dbReference type="GO" id="GO:0030488">
    <property type="term" value="P:tRNA methylation"/>
    <property type="evidence" value="ECO:0007669"/>
    <property type="project" value="TreeGrafter"/>
</dbReference>
<reference evidence="13" key="2">
    <citation type="submission" date="2025-09" db="UniProtKB">
        <authorList>
            <consortium name="Ensembl"/>
        </authorList>
    </citation>
    <scope>IDENTIFICATION</scope>
</reference>